<evidence type="ECO:0000256" key="1">
    <source>
        <dbReference type="ARBA" id="ARBA00004141"/>
    </source>
</evidence>
<feature type="transmembrane region" description="Helical" evidence="10">
    <location>
        <begin position="569"/>
        <end position="587"/>
    </location>
</feature>
<dbReference type="PROSITE" id="PS00518">
    <property type="entry name" value="ZF_RING_1"/>
    <property type="match status" value="1"/>
</dbReference>
<feature type="region of interest" description="Disordered" evidence="9">
    <location>
        <begin position="365"/>
        <end position="384"/>
    </location>
</feature>
<evidence type="ECO:0000313" key="11">
    <source>
        <dbReference type="EnsemblMetazoa" id="PPA15939.1"/>
    </source>
</evidence>
<dbReference type="GO" id="GO:0061630">
    <property type="term" value="F:ubiquitin protein ligase activity"/>
    <property type="evidence" value="ECO:0007669"/>
    <property type="project" value="InterPro"/>
</dbReference>
<keyword evidence="4" id="KW-0863">Zinc-finger</keyword>
<dbReference type="InterPro" id="IPR013083">
    <property type="entry name" value="Znf_RING/FYVE/PHD"/>
</dbReference>
<organism evidence="11 12">
    <name type="scientific">Pristionchus pacificus</name>
    <name type="common">Parasitic nematode worm</name>
    <dbReference type="NCBI Taxonomy" id="54126"/>
    <lineage>
        <taxon>Eukaryota</taxon>
        <taxon>Metazoa</taxon>
        <taxon>Ecdysozoa</taxon>
        <taxon>Nematoda</taxon>
        <taxon>Chromadorea</taxon>
        <taxon>Rhabditida</taxon>
        <taxon>Rhabditina</taxon>
        <taxon>Diplogasteromorpha</taxon>
        <taxon>Diplogasteroidea</taxon>
        <taxon>Neodiplogasteridae</taxon>
        <taxon>Pristionchus</taxon>
    </lineage>
</organism>
<reference evidence="12" key="1">
    <citation type="journal article" date="2008" name="Nat. Genet.">
        <title>The Pristionchus pacificus genome provides a unique perspective on nematode lifestyle and parasitism.</title>
        <authorList>
            <person name="Dieterich C."/>
            <person name="Clifton S.W."/>
            <person name="Schuster L.N."/>
            <person name="Chinwalla A."/>
            <person name="Delehaunty K."/>
            <person name="Dinkelacker I."/>
            <person name="Fulton L."/>
            <person name="Fulton R."/>
            <person name="Godfrey J."/>
            <person name="Minx P."/>
            <person name="Mitreva M."/>
            <person name="Roeseler W."/>
            <person name="Tian H."/>
            <person name="Witte H."/>
            <person name="Yang S.P."/>
            <person name="Wilson R.K."/>
            <person name="Sommer R.J."/>
        </authorList>
    </citation>
    <scope>NUCLEOTIDE SEQUENCE [LARGE SCALE GENOMIC DNA]</scope>
    <source>
        <strain evidence="12">PS312</strain>
    </source>
</reference>
<evidence type="ECO:0000256" key="8">
    <source>
        <dbReference type="ARBA" id="ARBA00023136"/>
    </source>
</evidence>
<keyword evidence="8 10" id="KW-0472">Membrane</keyword>
<reference evidence="11" key="2">
    <citation type="submission" date="2022-06" db="UniProtKB">
        <authorList>
            <consortium name="EnsemblMetazoa"/>
        </authorList>
    </citation>
    <scope>IDENTIFICATION</scope>
    <source>
        <strain evidence="11">PS312</strain>
    </source>
</reference>
<feature type="region of interest" description="Disordered" evidence="9">
    <location>
        <begin position="473"/>
        <end position="520"/>
    </location>
</feature>
<keyword evidence="2 10" id="KW-0812">Transmembrane</keyword>
<dbReference type="EnsemblMetazoa" id="PPA15939.1">
    <property type="protein sequence ID" value="PPA15939.1"/>
    <property type="gene ID" value="WBGene00105493"/>
</dbReference>
<keyword evidence="6" id="KW-0862">Zinc</keyword>
<dbReference type="InterPro" id="IPR018499">
    <property type="entry name" value="Tetraspanin/Peripherin"/>
</dbReference>
<evidence type="ECO:0000256" key="4">
    <source>
        <dbReference type="ARBA" id="ARBA00022771"/>
    </source>
</evidence>
<feature type="transmembrane region" description="Helical" evidence="10">
    <location>
        <begin position="288"/>
        <end position="314"/>
    </location>
</feature>
<evidence type="ECO:0000256" key="6">
    <source>
        <dbReference type="ARBA" id="ARBA00022833"/>
    </source>
</evidence>
<dbReference type="Pfam" id="PF13639">
    <property type="entry name" value="zf-RING_2"/>
    <property type="match status" value="1"/>
</dbReference>
<evidence type="ECO:0000256" key="2">
    <source>
        <dbReference type="ARBA" id="ARBA00022692"/>
    </source>
</evidence>
<dbReference type="SUPFAM" id="SSF48652">
    <property type="entry name" value="Tetraspanin"/>
    <property type="match status" value="1"/>
</dbReference>
<dbReference type="Pfam" id="PF00335">
    <property type="entry name" value="Tetraspanin"/>
    <property type="match status" value="1"/>
</dbReference>
<evidence type="ECO:0000256" key="9">
    <source>
        <dbReference type="SAM" id="MobiDB-lite"/>
    </source>
</evidence>
<feature type="transmembrane region" description="Helical" evidence="10">
    <location>
        <begin position="186"/>
        <end position="209"/>
    </location>
</feature>
<accession>A0A8R1YCD5</accession>
<feature type="transmembrane region" description="Helical" evidence="10">
    <location>
        <begin position="543"/>
        <end position="563"/>
    </location>
</feature>
<proteinExistence type="predicted"/>
<dbReference type="InterPro" id="IPR044235">
    <property type="entry name" value="RNFT1/2"/>
</dbReference>
<evidence type="ECO:0000313" key="12">
    <source>
        <dbReference type="Proteomes" id="UP000005239"/>
    </source>
</evidence>
<dbReference type="GO" id="GO:0008270">
    <property type="term" value="F:zinc ion binding"/>
    <property type="evidence" value="ECO:0007669"/>
    <property type="project" value="UniProtKB-KW"/>
</dbReference>
<feature type="transmembrane region" description="Helical" evidence="10">
    <location>
        <begin position="644"/>
        <end position="670"/>
    </location>
</feature>
<dbReference type="PROSITE" id="PS50089">
    <property type="entry name" value="ZF_RING_2"/>
    <property type="match status" value="1"/>
</dbReference>
<gene>
    <name evidence="11" type="primary">WBGene00105493</name>
</gene>
<keyword evidence="3" id="KW-0479">Metal-binding</keyword>
<evidence type="ECO:0000256" key="10">
    <source>
        <dbReference type="SAM" id="Phobius"/>
    </source>
</evidence>
<dbReference type="Gene3D" id="1.10.1450.10">
    <property type="entry name" value="Tetraspanin"/>
    <property type="match status" value="1"/>
</dbReference>
<feature type="transmembrane region" description="Helical" evidence="10">
    <location>
        <begin position="717"/>
        <end position="738"/>
    </location>
</feature>
<dbReference type="Gene3D" id="3.30.40.10">
    <property type="entry name" value="Zinc/RING finger domain, C3HC4 (zinc finger)"/>
    <property type="match status" value="1"/>
</dbReference>
<name>A0A2A6BD62_PRIPA</name>
<evidence type="ECO:0000256" key="3">
    <source>
        <dbReference type="ARBA" id="ARBA00022723"/>
    </source>
</evidence>
<dbReference type="PANTHER" id="PTHR15860:SF0">
    <property type="entry name" value="LP20373P"/>
    <property type="match status" value="1"/>
</dbReference>
<feature type="region of interest" description="Disordered" evidence="9">
    <location>
        <begin position="412"/>
        <end position="441"/>
    </location>
</feature>
<evidence type="ECO:0000256" key="5">
    <source>
        <dbReference type="ARBA" id="ARBA00022786"/>
    </source>
</evidence>
<dbReference type="InterPro" id="IPR008952">
    <property type="entry name" value="Tetraspanin_EC2_sf"/>
</dbReference>
<comment type="subcellular location">
    <subcellularLocation>
        <location evidence="1">Membrane</location>
        <topology evidence="1">Multi-pass membrane protein</topology>
    </subcellularLocation>
</comment>
<keyword evidence="7 10" id="KW-1133">Transmembrane helix</keyword>
<dbReference type="SMART" id="SM00184">
    <property type="entry name" value="RING"/>
    <property type="match status" value="1"/>
</dbReference>
<dbReference type="AlphaFoldDB" id="A0A2A6BD62"/>
<feature type="transmembrane region" description="Helical" evidence="10">
    <location>
        <begin position="153"/>
        <end position="174"/>
    </location>
</feature>
<accession>A0A2A6BD62</accession>
<keyword evidence="5" id="KW-0833">Ubl conjugation pathway</keyword>
<protein>
    <submittedName>
        <fullName evidence="11">Tsp-13</fullName>
    </submittedName>
</protein>
<feature type="transmembrane region" description="Helical" evidence="10">
    <location>
        <begin position="599"/>
        <end position="619"/>
    </location>
</feature>
<dbReference type="GO" id="GO:1904294">
    <property type="term" value="P:positive regulation of ERAD pathway"/>
    <property type="evidence" value="ECO:0007669"/>
    <property type="project" value="InterPro"/>
</dbReference>
<dbReference type="InterPro" id="IPR001841">
    <property type="entry name" value="Znf_RING"/>
</dbReference>
<dbReference type="SUPFAM" id="SSF57850">
    <property type="entry name" value="RING/U-box"/>
    <property type="match status" value="1"/>
</dbReference>
<keyword evidence="12" id="KW-1185">Reference proteome</keyword>
<dbReference type="CDD" id="cd03127">
    <property type="entry name" value="tetraspanin_LEL"/>
    <property type="match status" value="1"/>
</dbReference>
<dbReference type="GO" id="GO:0005886">
    <property type="term" value="C:plasma membrane"/>
    <property type="evidence" value="ECO:0000318"/>
    <property type="project" value="GO_Central"/>
</dbReference>
<evidence type="ECO:0000256" key="7">
    <source>
        <dbReference type="ARBA" id="ARBA00022989"/>
    </source>
</evidence>
<feature type="compositionally biased region" description="Acidic residues" evidence="9">
    <location>
        <begin position="494"/>
        <end position="512"/>
    </location>
</feature>
<sequence>MGRDSWGNRWDAGSLTTTVEAGGGLAMPRIYRNLDSDPRRPPPEEVYTYTEEMSKIDEEKSTCLSFVKYGIFAANIVFIVVGTAIMALGAWLRTDSRFRDFLSESNSTLLSIARNSQVNDTWYMWYSAVADSIPGERRYRQVVEEAFWEAPTLYAFSYIMIVLGAAMIVVAFFGCCGVTASAKPFIGIYAVAVFVLLIATISAGLFIFYKKDGIDVELSDALNYMVQHYYQGPSIVQESLDHLQQTFRCCGNGGCGDFRVFRQDPPRSCDIRCDGCHYRIWHALTIGFTASCVVFFFVILAQVVSFSLACYLLFRPRQDVRVLYISDHANAAYQSSPPSTHPQPLSHLTRENLARHNLPFALRNKARSSRMPGNRRPATSSFPSSASIAPCVIIPIDDVDDESDPASALLAATQSGSDQLSEPSPSPSESVHDGTASNDPQFYENNHLIEALLLQRVQEAAETAALNAMSGRRNTVTYGDSDGAAPQSIRVTESMEDTSESDDEETADEEEPPRDRANNVETTPEILRREFNRVRLALRQNRNAQTVASMFSKFLPFALLFLLKLCFEKSSALLSIILGYMVFLIGDKHITSISSSQRGSIFVTLWAIVGHYVALHYVIGVDLVPVLNALILHFQPYEPCLVTLYFVIMSDLAAKHITILVKAVVVSIPVRTMALKRRRRLLQFLEYTSQTFRCTIAGPWWIMYFLGPFNMADSASALTYLHELPVANTLFVCAFIILKVKEIIEFGQSMYRSAVSLLNMVSYGVAPTQEEIAKHDKCSICFENLRFPIKLLCNHIFCEECAEKWLDEKHTCPMCRAQVEEQDSRFFNAATCKTVRIY</sequence>
<feature type="transmembrane region" description="Helical" evidence="10">
    <location>
        <begin position="69"/>
        <end position="92"/>
    </location>
</feature>
<feature type="transmembrane region" description="Helical" evidence="10">
    <location>
        <begin position="691"/>
        <end position="711"/>
    </location>
</feature>
<dbReference type="InterPro" id="IPR017907">
    <property type="entry name" value="Znf_RING_CS"/>
</dbReference>
<dbReference type="Proteomes" id="UP000005239">
    <property type="component" value="Unassembled WGS sequence"/>
</dbReference>
<dbReference type="PANTHER" id="PTHR15860">
    <property type="entry name" value="UNCHARACTERIZED RING FINGER-CONTAINING PROTEIN"/>
    <property type="match status" value="1"/>
</dbReference>